<gene>
    <name evidence="3" type="ORF">PSNMU_V1.4_AUG-EV-PASAV3_0109380</name>
</gene>
<keyword evidence="2" id="KW-1133">Transmembrane helix</keyword>
<feature type="compositionally biased region" description="Polar residues" evidence="1">
    <location>
        <begin position="1"/>
        <end position="16"/>
    </location>
</feature>
<feature type="region of interest" description="Disordered" evidence="1">
    <location>
        <begin position="163"/>
        <end position="192"/>
    </location>
</feature>
<organism evidence="3 4">
    <name type="scientific">Pseudo-nitzschia multistriata</name>
    <dbReference type="NCBI Taxonomy" id="183589"/>
    <lineage>
        <taxon>Eukaryota</taxon>
        <taxon>Sar</taxon>
        <taxon>Stramenopiles</taxon>
        <taxon>Ochrophyta</taxon>
        <taxon>Bacillariophyta</taxon>
        <taxon>Bacillariophyceae</taxon>
        <taxon>Bacillariophycidae</taxon>
        <taxon>Bacillariales</taxon>
        <taxon>Bacillariaceae</taxon>
        <taxon>Pseudo-nitzschia</taxon>
    </lineage>
</organism>
<keyword evidence="2" id="KW-0812">Transmembrane</keyword>
<dbReference type="EMBL" id="CAACVS010000595">
    <property type="protein sequence ID" value="VEU43885.1"/>
    <property type="molecule type" value="Genomic_DNA"/>
</dbReference>
<reference evidence="3 4" key="1">
    <citation type="submission" date="2019-01" db="EMBL/GenBank/DDBJ databases">
        <authorList>
            <person name="Ferrante I. M."/>
        </authorList>
    </citation>
    <scope>NUCLEOTIDE SEQUENCE [LARGE SCALE GENOMIC DNA]</scope>
    <source>
        <strain evidence="3 4">B856</strain>
    </source>
</reference>
<name>A0A448ZPC1_9STRA</name>
<evidence type="ECO:0000256" key="1">
    <source>
        <dbReference type="SAM" id="MobiDB-lite"/>
    </source>
</evidence>
<feature type="region of interest" description="Disordered" evidence="1">
    <location>
        <begin position="1"/>
        <end position="30"/>
    </location>
</feature>
<proteinExistence type="predicted"/>
<feature type="transmembrane region" description="Helical" evidence="2">
    <location>
        <begin position="61"/>
        <end position="79"/>
    </location>
</feature>
<dbReference type="Proteomes" id="UP000291116">
    <property type="component" value="Unassembled WGS sequence"/>
</dbReference>
<feature type="region of interest" description="Disordered" evidence="1">
    <location>
        <begin position="225"/>
        <end position="245"/>
    </location>
</feature>
<keyword evidence="2" id="KW-0472">Membrane</keyword>
<evidence type="ECO:0000256" key="2">
    <source>
        <dbReference type="SAM" id="Phobius"/>
    </source>
</evidence>
<dbReference type="OrthoDB" id="49270at2759"/>
<dbReference type="AlphaFoldDB" id="A0A448ZPC1"/>
<evidence type="ECO:0000313" key="3">
    <source>
        <dbReference type="EMBL" id="VEU43885.1"/>
    </source>
</evidence>
<accession>A0A448ZPC1</accession>
<evidence type="ECO:0000313" key="4">
    <source>
        <dbReference type="Proteomes" id="UP000291116"/>
    </source>
</evidence>
<sequence length="604" mass="68003">MSVKQKAQPQRVTLLTGSGHRVDADPQEQNHVTAVAKQKQQQQQPPSRKIRRFASSTSTSSLVRVVFFVVSVLMPMVYVKYHSELLPTFAVMIVEPKQQPNVSVSPLLNTSTRVSTPGAYAAATGSQQKVNWSIGVGKNDSQTEIHSHTTTTAESIETVSKVALLPDNRGGNAKRNNKNDDGKQKRKKRRSTNLFKLESKSVSELLENDQGRAIVVLSMGKNKTHEEIAGQQPQPQQKGHPAIGNQTQLSPLERFVFSARNIAKFRGWIVVVTDAPSLDDLEESINAALDENDANTLLVRPRPGDLLEDRFHDEQMAYFRLKTFALDYIDMDPRLDGVRIVYYMDEAVLFGSMIHETMQELEFMYGIGRPTTEATKSDKTIGTAALQSSGDGTEALEDAVTKVQASSARGKMWMFRANHNSSDHDHAMESGHIVLDRNISRPCLDRWRREFDEKAAGERIVMDQRLLSFLLEEEEEYKTTTVHKTSKPLECSIQLMEQAPYADYPSVDSIRNQTYALIEHKKVRHPPMVHTGNVMRMEARSPEFIRPYLQDLLRLRGNEKDEKDEGLIGTDTFARPDTQEGIEETISSPTARVVAWLRTTQQNT</sequence>
<protein>
    <submittedName>
        <fullName evidence="3">Uncharacterized protein</fullName>
    </submittedName>
</protein>
<keyword evidence="4" id="KW-1185">Reference proteome</keyword>